<name>A0A9P8NZ94_9ASCO</name>
<gene>
    <name evidence="1" type="ORF">OGAPHI_005962</name>
</gene>
<organism evidence="1 2">
    <name type="scientific">Ogataea philodendri</name>
    <dbReference type="NCBI Taxonomy" id="1378263"/>
    <lineage>
        <taxon>Eukaryota</taxon>
        <taxon>Fungi</taxon>
        <taxon>Dikarya</taxon>
        <taxon>Ascomycota</taxon>
        <taxon>Saccharomycotina</taxon>
        <taxon>Pichiomycetes</taxon>
        <taxon>Pichiales</taxon>
        <taxon>Pichiaceae</taxon>
        <taxon>Ogataea</taxon>
    </lineage>
</organism>
<dbReference type="AlphaFoldDB" id="A0A9P8NZ94"/>
<accession>A0A9P8NZ94</accession>
<dbReference type="EMBL" id="JAEUBE010000414">
    <property type="protein sequence ID" value="KAH3661784.1"/>
    <property type="molecule type" value="Genomic_DNA"/>
</dbReference>
<reference evidence="1" key="1">
    <citation type="journal article" date="2021" name="Open Biol.">
        <title>Shared evolutionary footprints suggest mitochondrial oxidative damage underlies multiple complex I losses in fungi.</title>
        <authorList>
            <person name="Schikora-Tamarit M.A."/>
            <person name="Marcet-Houben M."/>
            <person name="Nosek J."/>
            <person name="Gabaldon T."/>
        </authorList>
    </citation>
    <scope>NUCLEOTIDE SEQUENCE</scope>
    <source>
        <strain evidence="1">CBS6075</strain>
    </source>
</reference>
<dbReference type="GeneID" id="70237926"/>
<dbReference type="Proteomes" id="UP000769157">
    <property type="component" value="Unassembled WGS sequence"/>
</dbReference>
<proteinExistence type="predicted"/>
<dbReference type="RefSeq" id="XP_046058888.1">
    <property type="nucleotide sequence ID" value="XM_046207200.1"/>
</dbReference>
<reference evidence="1" key="2">
    <citation type="submission" date="2021-01" db="EMBL/GenBank/DDBJ databases">
        <authorList>
            <person name="Schikora-Tamarit M.A."/>
        </authorList>
    </citation>
    <scope>NUCLEOTIDE SEQUENCE</scope>
    <source>
        <strain evidence="1">CBS6075</strain>
    </source>
</reference>
<evidence type="ECO:0000313" key="1">
    <source>
        <dbReference type="EMBL" id="KAH3661784.1"/>
    </source>
</evidence>
<evidence type="ECO:0000313" key="2">
    <source>
        <dbReference type="Proteomes" id="UP000769157"/>
    </source>
</evidence>
<keyword evidence="2" id="KW-1185">Reference proteome</keyword>
<comment type="caution">
    <text evidence="1">The sequence shown here is derived from an EMBL/GenBank/DDBJ whole genome shotgun (WGS) entry which is preliminary data.</text>
</comment>
<protein>
    <submittedName>
        <fullName evidence="1">Uncharacterized protein</fullName>
    </submittedName>
</protein>
<sequence length="107" mass="11703">MVKLLKVVEVLDLQSWNVHQYVSLIECMDNCGLPRSSVLTPSLALIMGPMVDPQGESFLTTNSCCGTLASAPICLSNTIPAELVTYRWLALILITGPWFNCGLFKLS</sequence>